<feature type="compositionally biased region" description="Acidic residues" evidence="1">
    <location>
        <begin position="223"/>
        <end position="234"/>
    </location>
</feature>
<dbReference type="EMBL" id="PFCB01000007">
    <property type="protein sequence ID" value="PIR74763.1"/>
    <property type="molecule type" value="Genomic_DNA"/>
</dbReference>
<proteinExistence type="predicted"/>
<sequence length="250" mass="27896">MWWPRWPHDFGAGAPQKEGKMKKKESGPVAPPHTVDDLRRVAQFLLVPERLGKTLEQCLDEPTIRAKLVQHWLNGIYNAERLVELTCLEQALRFEYRRRVRGEAWVLSYGGGAYEVTSTDVLVESDAGDQPSRWPNDRQVVAEIAPIARDMLGRSGTTLNLIVCLTDRPVMKQLVALWNHQLEVIEAILPALDLLGCGVTPQSAVISGWRVLLVTAPPPDQFSDEISEEVDEDAVLPLPPSCTPPPIRLS</sequence>
<feature type="region of interest" description="Disordered" evidence="1">
    <location>
        <begin position="1"/>
        <end position="32"/>
    </location>
</feature>
<evidence type="ECO:0000256" key="1">
    <source>
        <dbReference type="SAM" id="MobiDB-lite"/>
    </source>
</evidence>
<reference evidence="3" key="1">
    <citation type="submission" date="2017-09" db="EMBL/GenBank/DDBJ databases">
        <title>Depth-based differentiation of microbial function through sediment-hosted aquifers and enrichment of novel symbionts in the deep terrestrial subsurface.</title>
        <authorList>
            <person name="Probst A.J."/>
            <person name="Ladd B."/>
            <person name="Jarett J.K."/>
            <person name="Geller-Mcgrath D.E."/>
            <person name="Sieber C.M.K."/>
            <person name="Emerson J.B."/>
            <person name="Anantharaman K."/>
            <person name="Thomas B.C."/>
            <person name="Malmstrom R."/>
            <person name="Stieglmeier M."/>
            <person name="Klingl A."/>
            <person name="Woyke T."/>
            <person name="Ryan C.M."/>
            <person name="Banfield J.F."/>
        </authorList>
    </citation>
    <scope>NUCLEOTIDE SEQUENCE [LARGE SCALE GENOMIC DNA]</scope>
</reference>
<accession>A0A2H0TRG2</accession>
<feature type="compositionally biased region" description="Pro residues" evidence="1">
    <location>
        <begin position="237"/>
        <end position="250"/>
    </location>
</feature>
<dbReference type="AlphaFoldDB" id="A0A2H0TRG2"/>
<name>A0A2H0TRG2_9BACT</name>
<comment type="caution">
    <text evidence="2">The sequence shown here is derived from an EMBL/GenBank/DDBJ whole genome shotgun (WGS) entry which is preliminary data.</text>
</comment>
<evidence type="ECO:0000313" key="2">
    <source>
        <dbReference type="EMBL" id="PIR74763.1"/>
    </source>
</evidence>
<organism evidence="2 3">
    <name type="scientific">Candidatus Magasanikbacteria bacterium CG10_big_fil_rev_8_21_14_0_10_47_10</name>
    <dbReference type="NCBI Taxonomy" id="1974652"/>
    <lineage>
        <taxon>Bacteria</taxon>
        <taxon>Candidatus Magasanikiibacteriota</taxon>
    </lineage>
</organism>
<gene>
    <name evidence="2" type="ORF">COU35_00755</name>
</gene>
<evidence type="ECO:0000313" key="3">
    <source>
        <dbReference type="Proteomes" id="UP000230154"/>
    </source>
</evidence>
<dbReference type="Proteomes" id="UP000230154">
    <property type="component" value="Unassembled WGS sequence"/>
</dbReference>
<feature type="region of interest" description="Disordered" evidence="1">
    <location>
        <begin position="223"/>
        <end position="250"/>
    </location>
</feature>
<protein>
    <submittedName>
        <fullName evidence="2">Uncharacterized protein</fullName>
    </submittedName>
</protein>